<name>B6XXF7_9BIFI</name>
<sequence>MFCPPGRLVVSLELTSRHSLHFTGFDGFVPLWSPNPVSATKY</sequence>
<organism evidence="1 2">
    <name type="scientific">Bifidobacterium catenulatum DSM 16992 = JCM 1194 = LMG 11043</name>
    <dbReference type="NCBI Taxonomy" id="566552"/>
    <lineage>
        <taxon>Bacteria</taxon>
        <taxon>Bacillati</taxon>
        <taxon>Actinomycetota</taxon>
        <taxon>Actinomycetes</taxon>
        <taxon>Bifidobacteriales</taxon>
        <taxon>Bifidobacteriaceae</taxon>
        <taxon>Bifidobacterium</taxon>
    </lineage>
</organism>
<proteinExistence type="predicted"/>
<dbReference type="EMBL" id="ABXY01000026">
    <property type="protein sequence ID" value="EEB20747.1"/>
    <property type="molecule type" value="Genomic_DNA"/>
</dbReference>
<dbReference type="eggNOG" id="ENOG5030MRR">
    <property type="taxonomic scope" value="Bacteria"/>
</dbReference>
<reference evidence="1 2" key="2">
    <citation type="submission" date="2008-10" db="EMBL/GenBank/DDBJ databases">
        <authorList>
            <person name="Fulton L."/>
            <person name="Clifton S."/>
            <person name="Fulton B."/>
            <person name="Xu J."/>
            <person name="Minx P."/>
            <person name="Pepin K.H."/>
            <person name="Johnson M."/>
            <person name="Bhonagiri V."/>
            <person name="Nash W.E."/>
            <person name="Mardis E.R."/>
            <person name="Wilson R.K."/>
        </authorList>
    </citation>
    <scope>NUCLEOTIDE SEQUENCE [LARGE SCALE GENOMIC DNA]</scope>
    <source>
        <strain evidence="1 2">DSM 16992</strain>
    </source>
</reference>
<accession>B6XXF7</accession>
<reference evidence="1 2" key="1">
    <citation type="submission" date="2008-10" db="EMBL/GenBank/DDBJ databases">
        <title>Draft genome sequence of Bifidobacterium catenulatum (DSM 16992).</title>
        <authorList>
            <person name="Sudarsanam P."/>
            <person name="Ley R."/>
            <person name="Guruge J."/>
            <person name="Turnbaugh P.J."/>
            <person name="Mahowald M."/>
            <person name="Liep D."/>
            <person name="Gordon J."/>
        </authorList>
    </citation>
    <scope>NUCLEOTIDE SEQUENCE [LARGE SCALE GENOMIC DNA]</scope>
    <source>
        <strain evidence="1 2">DSM 16992</strain>
    </source>
</reference>
<protein>
    <submittedName>
        <fullName evidence="1">Uncharacterized protein</fullName>
    </submittedName>
</protein>
<dbReference type="Proteomes" id="UP000003882">
    <property type="component" value="Unassembled WGS sequence"/>
</dbReference>
<evidence type="ECO:0000313" key="1">
    <source>
        <dbReference type="EMBL" id="EEB20747.1"/>
    </source>
</evidence>
<evidence type="ECO:0000313" key="2">
    <source>
        <dbReference type="Proteomes" id="UP000003882"/>
    </source>
</evidence>
<dbReference type="AlphaFoldDB" id="B6XXF7"/>
<comment type="caution">
    <text evidence="1">The sequence shown here is derived from an EMBL/GenBank/DDBJ whole genome shotgun (WGS) entry which is preliminary data.</text>
</comment>
<gene>
    <name evidence="1" type="ORF">BIFCAT_01831</name>
</gene>